<dbReference type="Proteomes" id="UP000193920">
    <property type="component" value="Unassembled WGS sequence"/>
</dbReference>
<proteinExistence type="predicted"/>
<keyword evidence="3" id="KW-0862">Zinc</keyword>
<comment type="caution">
    <text evidence="5">The sequence shown here is derived from an EMBL/GenBank/DDBJ whole genome shotgun (WGS) entry which is preliminary data.</text>
</comment>
<name>A0A1Y1ZVI6_9FUNG</name>
<evidence type="ECO:0000256" key="1">
    <source>
        <dbReference type="ARBA" id="ARBA00022723"/>
    </source>
</evidence>
<feature type="domain" description="FLYWCH-type" evidence="4">
    <location>
        <begin position="10"/>
        <end position="69"/>
    </location>
</feature>
<sequence length="304" mass="37271">MDDQLEISETNKEKNQIIVNRKYKFNLWYITNNTKIFQCTKCKTVKKCKSYIILNDNNKVIKYENKHTHPGKEYDASVSIFTPEINSFYTTSLSILNNKEQATYELLFEELKKNEIIPKNLHCDFEKSISNASIKIFHNITIKYCVWHYKRSFEVQKNKLCYNEVENNHKIYLLYKAITNFPFINSEYIFDIYNYIKIICQIYNYFNFLNFLEYFNKTYLYKYDIQYWNYYNDINHITNNASESFNNYLKKLFYKKPSFYELIYHLKREESLSYNNYKRKIEGFYILEYIINILPISYKLNYLY</sequence>
<evidence type="ECO:0000256" key="3">
    <source>
        <dbReference type="ARBA" id="ARBA00022833"/>
    </source>
</evidence>
<keyword evidence="1" id="KW-0479">Metal-binding</keyword>
<dbReference type="GO" id="GO:0008270">
    <property type="term" value="F:zinc ion binding"/>
    <property type="evidence" value="ECO:0007669"/>
    <property type="project" value="UniProtKB-KW"/>
</dbReference>
<dbReference type="AlphaFoldDB" id="A0A1Y1ZVI6"/>
<dbReference type="Gene3D" id="2.20.25.240">
    <property type="match status" value="1"/>
</dbReference>
<evidence type="ECO:0000259" key="4">
    <source>
        <dbReference type="Pfam" id="PF04500"/>
    </source>
</evidence>
<keyword evidence="6" id="KW-1185">Reference proteome</keyword>
<protein>
    <recommendedName>
        <fullName evidence="4">FLYWCH-type domain-containing protein</fullName>
    </recommendedName>
</protein>
<evidence type="ECO:0000313" key="5">
    <source>
        <dbReference type="EMBL" id="ORY14234.1"/>
    </source>
</evidence>
<evidence type="ECO:0000313" key="6">
    <source>
        <dbReference type="Proteomes" id="UP000193920"/>
    </source>
</evidence>
<reference evidence="5 6" key="1">
    <citation type="submission" date="2016-08" db="EMBL/GenBank/DDBJ databases">
        <title>A Parts List for Fungal Cellulosomes Revealed by Comparative Genomics.</title>
        <authorList>
            <consortium name="DOE Joint Genome Institute"/>
            <person name="Haitjema C.H."/>
            <person name="Gilmore S.P."/>
            <person name="Henske J.K."/>
            <person name="Solomon K.V."/>
            <person name="De Groot R."/>
            <person name="Kuo A."/>
            <person name="Mondo S.J."/>
            <person name="Salamov A.A."/>
            <person name="Labutti K."/>
            <person name="Zhao Z."/>
            <person name="Chiniquy J."/>
            <person name="Barry K."/>
            <person name="Brewer H.M."/>
            <person name="Purvine S.O."/>
            <person name="Wright A.T."/>
            <person name="Boxma B."/>
            <person name="Van Alen T."/>
            <person name="Hackstein J.H."/>
            <person name="Baker S.E."/>
            <person name="Grigoriev I.V."/>
            <person name="O'Malley M.A."/>
        </authorList>
    </citation>
    <scope>NUCLEOTIDE SEQUENCE [LARGE SCALE GENOMIC DNA]</scope>
    <source>
        <strain evidence="5 6">G1</strain>
    </source>
</reference>
<keyword evidence="2" id="KW-0863">Zinc-finger</keyword>
<gene>
    <name evidence="5" type="ORF">LY90DRAFT_518048</name>
</gene>
<accession>A0A1Y1ZVI6</accession>
<dbReference type="Pfam" id="PF04500">
    <property type="entry name" value="FLYWCH"/>
    <property type="match status" value="1"/>
</dbReference>
<organism evidence="5 6">
    <name type="scientific">Neocallimastix californiae</name>
    <dbReference type="NCBI Taxonomy" id="1754190"/>
    <lineage>
        <taxon>Eukaryota</taxon>
        <taxon>Fungi</taxon>
        <taxon>Fungi incertae sedis</taxon>
        <taxon>Chytridiomycota</taxon>
        <taxon>Chytridiomycota incertae sedis</taxon>
        <taxon>Neocallimastigomycetes</taxon>
        <taxon>Neocallimastigales</taxon>
        <taxon>Neocallimastigaceae</taxon>
        <taxon>Neocallimastix</taxon>
    </lineage>
</organism>
<dbReference type="InterPro" id="IPR007588">
    <property type="entry name" value="Znf_FLYWCH"/>
</dbReference>
<dbReference type="EMBL" id="MCOG01000351">
    <property type="protein sequence ID" value="ORY14234.1"/>
    <property type="molecule type" value="Genomic_DNA"/>
</dbReference>
<evidence type="ECO:0000256" key="2">
    <source>
        <dbReference type="ARBA" id="ARBA00022771"/>
    </source>
</evidence>